<keyword evidence="3" id="KW-1185">Reference proteome</keyword>
<protein>
    <submittedName>
        <fullName evidence="2">Uncharacterized protein</fullName>
    </submittedName>
</protein>
<proteinExistence type="predicted"/>
<name>A0A6H0Y2F9_9PEZI</name>
<dbReference type="EMBL" id="CP051142">
    <property type="protein sequence ID" value="QIX01105.1"/>
    <property type="molecule type" value="Genomic_DNA"/>
</dbReference>
<accession>A0A6H0Y2F9</accession>
<dbReference type="AlphaFoldDB" id="A0A6H0Y2F9"/>
<reference evidence="2 3" key="1">
    <citation type="journal article" date="2016" name="Sci. Rep.">
        <title>Peltaster fructicola genome reveals evolution from an invasive phytopathogen to an ectophytic parasite.</title>
        <authorList>
            <person name="Xu C."/>
            <person name="Chen H."/>
            <person name="Gleason M.L."/>
            <person name="Xu J.R."/>
            <person name="Liu H."/>
            <person name="Zhang R."/>
            <person name="Sun G."/>
        </authorList>
    </citation>
    <scope>NUCLEOTIDE SEQUENCE [LARGE SCALE GENOMIC DNA]</scope>
    <source>
        <strain evidence="2 3">LNHT1506</strain>
    </source>
</reference>
<organism evidence="2 3">
    <name type="scientific">Peltaster fructicola</name>
    <dbReference type="NCBI Taxonomy" id="286661"/>
    <lineage>
        <taxon>Eukaryota</taxon>
        <taxon>Fungi</taxon>
        <taxon>Dikarya</taxon>
        <taxon>Ascomycota</taxon>
        <taxon>Pezizomycotina</taxon>
        <taxon>Dothideomycetes</taxon>
        <taxon>Dothideomycetes incertae sedis</taxon>
        <taxon>Peltaster</taxon>
    </lineage>
</organism>
<feature type="region of interest" description="Disordered" evidence="1">
    <location>
        <begin position="1"/>
        <end position="38"/>
    </location>
</feature>
<gene>
    <name evidence="2" type="ORF">AMS68_006622</name>
</gene>
<dbReference type="Proteomes" id="UP000503462">
    <property type="component" value="Chromosome 4"/>
</dbReference>
<evidence type="ECO:0000313" key="3">
    <source>
        <dbReference type="Proteomes" id="UP000503462"/>
    </source>
</evidence>
<evidence type="ECO:0000313" key="2">
    <source>
        <dbReference type="EMBL" id="QIX01105.1"/>
    </source>
</evidence>
<evidence type="ECO:0000256" key="1">
    <source>
        <dbReference type="SAM" id="MobiDB-lite"/>
    </source>
</evidence>
<sequence>MEVNPMDRSLRPGQEAAPIIGPQRSADPRAERYGPMSDQRKALFKRASRGVPRYLFRIWAIRLGQDKPEPTPSLRDYQYETPKLILPRAFRRHPEELIKQGLANFDPRGEPMYNGGVSEELLITYDEAPRNFEDLEDAEVTKTIKPHVKGQPLNRGTLFSSWTASFPTLSEFKFGAKQNYISMVDTSSLNRSSDRVFSLDRRLGAVLDTIWLPEEFLIYGPVHPTWTIAIDNIKTFFEDMPEFENRRNGRPADPGFHDWGIRAALKFSSAFPKKYAFVVAVGFIGAVALVDARNREDRQALELHADKLRQLWQHSEQIDAAEFMNESTISQRPAEQRRTSNVYQILQNYYGKEKS</sequence>